<evidence type="ECO:0000259" key="8">
    <source>
        <dbReference type="Pfam" id="PF13091"/>
    </source>
</evidence>
<feature type="domain" description="Phospholipase D-like" evidence="8">
    <location>
        <begin position="72"/>
        <end position="213"/>
    </location>
</feature>
<dbReference type="EC" id="2.7.8.5" evidence="7"/>
<protein>
    <recommendedName>
        <fullName evidence="7">CDP-diacylglycerol--glycerol-3-phosphate 3-phosphatidyltransferase</fullName>
        <ecNumber evidence="7">2.7.8.5</ecNumber>
    </recommendedName>
</protein>
<dbReference type="PIRSF" id="PIRSF000850">
    <property type="entry name" value="Phospholipase_D_PSS"/>
    <property type="match status" value="1"/>
</dbReference>
<dbReference type="Proteomes" id="UP000193467">
    <property type="component" value="Unassembled WGS sequence"/>
</dbReference>
<gene>
    <name evidence="9" type="ORF">BCR35DRAFT_287375</name>
</gene>
<keyword evidence="10" id="KW-1185">Reference proteome</keyword>
<dbReference type="UniPathway" id="UPA00084">
    <property type="reaction ID" value="UER00503"/>
</dbReference>
<comment type="function">
    <text evidence="7">Functions in the biosynthesis of the anionic phospholipids phosphatidylglycerol and cardiolipin.</text>
</comment>
<dbReference type="Pfam" id="PF13091">
    <property type="entry name" value="PLDc_2"/>
    <property type="match status" value="1"/>
</dbReference>
<dbReference type="FunCoup" id="A0A1Y2G1V0">
    <property type="interactions" value="560"/>
</dbReference>
<keyword evidence="7" id="KW-0496">Mitochondrion</keyword>
<dbReference type="InParanoid" id="A0A1Y2G1V0"/>
<evidence type="ECO:0000313" key="9">
    <source>
        <dbReference type="EMBL" id="ORY90148.1"/>
    </source>
</evidence>
<dbReference type="Gene3D" id="3.30.870.10">
    <property type="entry name" value="Endonuclease Chain A"/>
    <property type="match status" value="2"/>
</dbReference>
<dbReference type="SUPFAM" id="SSF56024">
    <property type="entry name" value="Phospholipase D/nuclease"/>
    <property type="match status" value="1"/>
</dbReference>
<dbReference type="EMBL" id="MCGR01000004">
    <property type="protein sequence ID" value="ORY90148.1"/>
    <property type="molecule type" value="Genomic_DNA"/>
</dbReference>
<dbReference type="AlphaFoldDB" id="A0A1Y2G1V0"/>
<dbReference type="OrthoDB" id="10250191at2759"/>
<comment type="catalytic activity">
    <reaction evidence="7">
        <text>a CDP-1,2-diacyl-sn-glycerol + sn-glycerol 3-phosphate = a 1,2-diacyl-sn-glycero-3-phospho-(1'-sn-glycero-3'-phosphate) + CMP + H(+)</text>
        <dbReference type="Rhea" id="RHEA:12593"/>
        <dbReference type="ChEBI" id="CHEBI:15378"/>
        <dbReference type="ChEBI" id="CHEBI:57597"/>
        <dbReference type="ChEBI" id="CHEBI:58332"/>
        <dbReference type="ChEBI" id="CHEBI:60110"/>
        <dbReference type="ChEBI" id="CHEBI:60377"/>
        <dbReference type="EC" id="2.7.8.5"/>
    </reaction>
</comment>
<reference evidence="9 10" key="1">
    <citation type="submission" date="2016-07" db="EMBL/GenBank/DDBJ databases">
        <title>Pervasive Adenine N6-methylation of Active Genes in Fungi.</title>
        <authorList>
            <consortium name="DOE Joint Genome Institute"/>
            <person name="Mondo S.J."/>
            <person name="Dannebaum R.O."/>
            <person name="Kuo R.C."/>
            <person name="Labutti K."/>
            <person name="Haridas S."/>
            <person name="Kuo A."/>
            <person name="Salamov A."/>
            <person name="Ahrendt S.R."/>
            <person name="Lipzen A."/>
            <person name="Sullivan W."/>
            <person name="Andreopoulos W.B."/>
            <person name="Clum A."/>
            <person name="Lindquist E."/>
            <person name="Daum C."/>
            <person name="Ramamoorthy G.K."/>
            <person name="Gryganskyi A."/>
            <person name="Culley D."/>
            <person name="Magnuson J.K."/>
            <person name="James T.Y."/>
            <person name="O'Malley M.A."/>
            <person name="Stajich J.E."/>
            <person name="Spatafora J.W."/>
            <person name="Visel A."/>
            <person name="Grigoriev I.V."/>
        </authorList>
    </citation>
    <scope>NUCLEOTIDE SEQUENCE [LARGE SCALE GENOMIC DNA]</scope>
    <source>
        <strain evidence="9 10">62-1032</strain>
    </source>
</reference>
<dbReference type="GO" id="GO:0005739">
    <property type="term" value="C:mitochondrion"/>
    <property type="evidence" value="ECO:0007669"/>
    <property type="project" value="UniProtKB-SubCell"/>
</dbReference>
<dbReference type="STRING" id="106004.A0A1Y2G1V0"/>
<keyword evidence="6 7" id="KW-1208">Phospholipid metabolism</keyword>
<keyword evidence="5 7" id="KW-0594">Phospholipid biosynthesis</keyword>
<keyword evidence="3" id="KW-0677">Repeat</keyword>
<dbReference type="PANTHER" id="PTHR12586">
    <property type="entry name" value="CDP-DIACYLGLYCEROL--SERINE O-PHOSPHATIDYLTRANSFERASE"/>
    <property type="match status" value="1"/>
</dbReference>
<dbReference type="CDD" id="cd09135">
    <property type="entry name" value="PLDc_PGS1_euk_1"/>
    <property type="match status" value="1"/>
</dbReference>
<keyword evidence="2 7" id="KW-0808">Transferase</keyword>
<comment type="similarity">
    <text evidence="7">Belongs to the CDP-alcohol phosphatidyltransferase class-II family.</text>
</comment>
<organism evidence="9 10">
    <name type="scientific">Leucosporidium creatinivorum</name>
    <dbReference type="NCBI Taxonomy" id="106004"/>
    <lineage>
        <taxon>Eukaryota</taxon>
        <taxon>Fungi</taxon>
        <taxon>Dikarya</taxon>
        <taxon>Basidiomycota</taxon>
        <taxon>Pucciniomycotina</taxon>
        <taxon>Microbotryomycetes</taxon>
        <taxon>Leucosporidiales</taxon>
        <taxon>Leucosporidium</taxon>
    </lineage>
</organism>
<name>A0A1Y2G1V0_9BASI</name>
<accession>A0A1Y2G1V0</accession>
<dbReference type="GO" id="GO:0008444">
    <property type="term" value="F:CDP-diacylglycerol-glycerol-3-phosphate 3-phosphatidyltransferase activity"/>
    <property type="evidence" value="ECO:0007669"/>
    <property type="project" value="UniProtKB-EC"/>
</dbReference>
<evidence type="ECO:0000256" key="5">
    <source>
        <dbReference type="ARBA" id="ARBA00023209"/>
    </source>
</evidence>
<keyword evidence="7" id="KW-0067">ATP-binding</keyword>
<dbReference type="GO" id="GO:0005524">
    <property type="term" value="F:ATP binding"/>
    <property type="evidence" value="ECO:0007669"/>
    <property type="project" value="UniProtKB-KW"/>
</dbReference>
<keyword evidence="4 7" id="KW-0443">Lipid metabolism</keyword>
<comment type="pathway">
    <text evidence="7">Phospholipid metabolism; phosphatidylglycerol biosynthesis; phosphatidylglycerol from CDP-diacylglycerol: step 1/2.</text>
</comment>
<evidence type="ECO:0000256" key="2">
    <source>
        <dbReference type="ARBA" id="ARBA00022679"/>
    </source>
</evidence>
<sequence length="555" mass="63494">MLLRQSIRRQLPRPWATLNRQQLQPFSSRRTPLPRHPAYENLAESLQQLPHFRTRAEDVRVLNEPSQFYKTLIERISQAKRRIFIASLYIGKEETELIAALHSALKRNPSLELIFVVDYLRSTREIPKPTSASLIASLAAAFPNQVDLRLYHTPNLAGWKKRWIPRRFDEGWGLQHMKCYGFDDDVVMSGANLSLDYFTNRQDRYIEFRNHPALADYFQSLLRTVASYSFRALATDTTTSHPALSIVWPSSNPTPSFLDTPTSIPDLKAHAHQAFNSLTTEWALKPLHQLSSPLPPSIPYSPISHDTSLRPLLQMGTFNITQETDLVVPSIFRMANSLATAPGGWKTTVDWTSGYFSVRERYREFVLAAKANVRIMAASPEANGFTGSRGVSKYIPPAYTHLMKVFYEQANQRAARRRRETHIELREWKREGWTYHAKGIWLAPSHTSPVRYRPDFSTLADANDLDEELALSRPLPPYLTLIGSSNYGNRSAQRDLEANLLVTTDAKPLQQQLGRELNEIRRYATDVVNDRLFERKGRKVPWGVKVAAKAIEDML</sequence>
<evidence type="ECO:0000256" key="6">
    <source>
        <dbReference type="ARBA" id="ARBA00023264"/>
    </source>
</evidence>
<evidence type="ECO:0000256" key="4">
    <source>
        <dbReference type="ARBA" id="ARBA00023098"/>
    </source>
</evidence>
<comment type="caution">
    <text evidence="9">The sequence shown here is derived from an EMBL/GenBank/DDBJ whole genome shotgun (WGS) entry which is preliminary data.</text>
</comment>
<dbReference type="CDD" id="cd09137">
    <property type="entry name" value="PLDc_PGS1_euk_2"/>
    <property type="match status" value="1"/>
</dbReference>
<dbReference type="PANTHER" id="PTHR12586:SF1">
    <property type="entry name" value="CDP-DIACYLGLYCEROL--GLYCEROL-3-PHOSPHATE 3-PHOSPHATIDYLTRANSFERASE, MITOCHONDRIAL"/>
    <property type="match status" value="1"/>
</dbReference>
<dbReference type="GO" id="GO:0032049">
    <property type="term" value="P:cardiolipin biosynthetic process"/>
    <property type="evidence" value="ECO:0007669"/>
    <property type="project" value="InterPro"/>
</dbReference>
<keyword evidence="1 7" id="KW-0444">Lipid biosynthesis</keyword>
<dbReference type="InterPro" id="IPR016270">
    <property type="entry name" value="PGS1"/>
</dbReference>
<evidence type="ECO:0000256" key="7">
    <source>
        <dbReference type="RuleBase" id="RU365024"/>
    </source>
</evidence>
<evidence type="ECO:0000313" key="10">
    <source>
        <dbReference type="Proteomes" id="UP000193467"/>
    </source>
</evidence>
<evidence type="ECO:0000256" key="3">
    <source>
        <dbReference type="ARBA" id="ARBA00022737"/>
    </source>
</evidence>
<evidence type="ECO:0000256" key="1">
    <source>
        <dbReference type="ARBA" id="ARBA00022516"/>
    </source>
</evidence>
<proteinExistence type="inferred from homology"/>
<comment type="subcellular location">
    <subcellularLocation>
        <location evidence="7">Mitochondrion</location>
    </subcellularLocation>
</comment>
<dbReference type="InterPro" id="IPR025202">
    <property type="entry name" value="PLD-like_dom"/>
</dbReference>
<keyword evidence="7" id="KW-0547">Nucleotide-binding</keyword>